<name>R0G1P6_9BRAS</name>
<reference evidence="3" key="1">
    <citation type="journal article" date="2013" name="Nat. Genet.">
        <title>The Capsella rubella genome and the genomic consequences of rapid mating system evolution.</title>
        <authorList>
            <person name="Slotte T."/>
            <person name="Hazzouri K.M."/>
            <person name="Agren J.A."/>
            <person name="Koenig D."/>
            <person name="Maumus F."/>
            <person name="Guo Y.L."/>
            <person name="Steige K."/>
            <person name="Platts A.E."/>
            <person name="Escobar J.S."/>
            <person name="Newman L.K."/>
            <person name="Wang W."/>
            <person name="Mandakova T."/>
            <person name="Vello E."/>
            <person name="Smith L.M."/>
            <person name="Henz S.R."/>
            <person name="Steffen J."/>
            <person name="Takuno S."/>
            <person name="Brandvain Y."/>
            <person name="Coop G."/>
            <person name="Andolfatto P."/>
            <person name="Hu T.T."/>
            <person name="Blanchette M."/>
            <person name="Clark R.M."/>
            <person name="Quesneville H."/>
            <person name="Nordborg M."/>
            <person name="Gaut B.S."/>
            <person name="Lysak M.A."/>
            <person name="Jenkins J."/>
            <person name="Grimwood J."/>
            <person name="Chapman J."/>
            <person name="Prochnik S."/>
            <person name="Shu S."/>
            <person name="Rokhsar D."/>
            <person name="Schmutz J."/>
            <person name="Weigel D."/>
            <person name="Wright S.I."/>
        </authorList>
    </citation>
    <scope>NUCLEOTIDE SEQUENCE [LARGE SCALE GENOMIC DNA]</scope>
    <source>
        <strain evidence="3">cv. Monte Gargano</strain>
    </source>
</reference>
<protein>
    <submittedName>
        <fullName evidence="2">Uncharacterized protein</fullName>
    </submittedName>
</protein>
<feature type="transmembrane region" description="Helical" evidence="1">
    <location>
        <begin position="21"/>
        <end position="40"/>
    </location>
</feature>
<accession>R0G1P6</accession>
<keyword evidence="3" id="KW-1185">Reference proteome</keyword>
<evidence type="ECO:0000256" key="1">
    <source>
        <dbReference type="SAM" id="Phobius"/>
    </source>
</evidence>
<keyword evidence="1" id="KW-0472">Membrane</keyword>
<proteinExistence type="predicted"/>
<dbReference type="Proteomes" id="UP000029121">
    <property type="component" value="Unassembled WGS sequence"/>
</dbReference>
<dbReference type="EMBL" id="KB870808">
    <property type="protein sequence ID" value="EOA29332.1"/>
    <property type="molecule type" value="Genomic_DNA"/>
</dbReference>
<keyword evidence="1" id="KW-0812">Transmembrane</keyword>
<sequence length="73" mass="8586">MEYERHGKRQRRRSPEAPSTCYSLPYCFVTYTIGLCNHIFQIAPFFLVSDLLERDLVTLLILSLIKHIKTLKT</sequence>
<dbReference type="AlphaFoldDB" id="R0G1P6"/>
<gene>
    <name evidence="2" type="ORF">CARUB_v10025614mg</name>
</gene>
<organism evidence="2 3">
    <name type="scientific">Capsella rubella</name>
    <dbReference type="NCBI Taxonomy" id="81985"/>
    <lineage>
        <taxon>Eukaryota</taxon>
        <taxon>Viridiplantae</taxon>
        <taxon>Streptophyta</taxon>
        <taxon>Embryophyta</taxon>
        <taxon>Tracheophyta</taxon>
        <taxon>Spermatophyta</taxon>
        <taxon>Magnoliopsida</taxon>
        <taxon>eudicotyledons</taxon>
        <taxon>Gunneridae</taxon>
        <taxon>Pentapetalae</taxon>
        <taxon>rosids</taxon>
        <taxon>malvids</taxon>
        <taxon>Brassicales</taxon>
        <taxon>Brassicaceae</taxon>
        <taxon>Camelineae</taxon>
        <taxon>Capsella</taxon>
    </lineage>
</organism>
<evidence type="ECO:0000313" key="3">
    <source>
        <dbReference type="Proteomes" id="UP000029121"/>
    </source>
</evidence>
<keyword evidence="1" id="KW-1133">Transmembrane helix</keyword>
<evidence type="ECO:0000313" key="2">
    <source>
        <dbReference type="EMBL" id="EOA29332.1"/>
    </source>
</evidence>